<dbReference type="InterPro" id="IPR025495">
    <property type="entry name" value="DUF4386"/>
</dbReference>
<accession>A0ABX5SFG8</accession>
<evidence type="ECO:0000313" key="3">
    <source>
        <dbReference type="Proteomes" id="UP000294359"/>
    </source>
</evidence>
<dbReference type="RefSeq" id="WP_134387003.1">
    <property type="nucleotide sequence ID" value="NZ_BMWW01000002.1"/>
</dbReference>
<keyword evidence="1" id="KW-1133">Transmembrane helix</keyword>
<dbReference type="EMBL" id="CP038026">
    <property type="protein sequence ID" value="QBQ38302.1"/>
    <property type="molecule type" value="Genomic_DNA"/>
</dbReference>
<organism evidence="2 3">
    <name type="scientific">Pseudoduganella plicata</name>
    <dbReference type="NCBI Taxonomy" id="321984"/>
    <lineage>
        <taxon>Bacteria</taxon>
        <taxon>Pseudomonadati</taxon>
        <taxon>Pseudomonadota</taxon>
        <taxon>Betaproteobacteria</taxon>
        <taxon>Burkholderiales</taxon>
        <taxon>Oxalobacteraceae</taxon>
        <taxon>Telluria group</taxon>
        <taxon>Pseudoduganella</taxon>
    </lineage>
</organism>
<gene>
    <name evidence="2" type="ORF">E1742_20580</name>
</gene>
<name>A0ABX5SFG8_9BURK</name>
<feature type="transmembrane region" description="Helical" evidence="1">
    <location>
        <begin position="72"/>
        <end position="90"/>
    </location>
</feature>
<feature type="transmembrane region" description="Helical" evidence="1">
    <location>
        <begin position="28"/>
        <end position="52"/>
    </location>
</feature>
<feature type="transmembrane region" description="Helical" evidence="1">
    <location>
        <begin position="102"/>
        <end position="126"/>
    </location>
</feature>
<keyword evidence="1" id="KW-0472">Membrane</keyword>
<reference evidence="2 3" key="1">
    <citation type="submission" date="2019-03" db="EMBL/GenBank/DDBJ databases">
        <title>Draft Genome Sequences of Six Type Strains of the Genus Massilia.</title>
        <authorList>
            <person name="Miess H."/>
            <person name="Frediansyhah A."/>
            <person name="Gross H."/>
        </authorList>
    </citation>
    <scope>NUCLEOTIDE SEQUENCE [LARGE SCALE GENOMIC DNA]</scope>
    <source>
        <strain evidence="2 3">DSM 17505</strain>
    </source>
</reference>
<feature type="transmembrane region" description="Helical" evidence="1">
    <location>
        <begin position="185"/>
        <end position="206"/>
    </location>
</feature>
<evidence type="ECO:0000256" key="1">
    <source>
        <dbReference type="SAM" id="Phobius"/>
    </source>
</evidence>
<protein>
    <submittedName>
        <fullName evidence="2">DUF4386 family protein</fullName>
    </submittedName>
</protein>
<evidence type="ECO:0000313" key="2">
    <source>
        <dbReference type="EMBL" id="QBQ38302.1"/>
    </source>
</evidence>
<feature type="transmembrane region" description="Helical" evidence="1">
    <location>
        <begin position="212"/>
        <end position="231"/>
    </location>
</feature>
<dbReference type="Pfam" id="PF14329">
    <property type="entry name" value="DUF4386"/>
    <property type="match status" value="1"/>
</dbReference>
<feature type="transmembrane region" description="Helical" evidence="1">
    <location>
        <begin position="156"/>
        <end position="176"/>
    </location>
</feature>
<keyword evidence="1" id="KW-0812">Transmembrane</keyword>
<sequence>MSTAVASAHTGRIVNGGNMKSEQGLGRLVGLSMLLTMATSVVGYFVLLPPVFEAPGFLAAAAGMAARVRTGALVVLLAPLLSLAIALACWPRFRRAGERTALALLAMAVVALAVAVVEQGLLLAMLSLSQAAAAATPAAGAPFQAAYAAAGGARYAVHYLALFFSGATSLTLYVLLYRSGMPARLLPAIGVAAVVLQLANIALHLLGHPFQLALVAPAAICHLATGTWLLVRGFRRGAGPMAAHAY</sequence>
<dbReference type="Proteomes" id="UP000294359">
    <property type="component" value="Chromosome"/>
</dbReference>
<keyword evidence="3" id="KW-1185">Reference proteome</keyword>
<proteinExistence type="predicted"/>